<proteinExistence type="predicted"/>
<accession>A0ABD3PCH8</accession>
<feature type="region of interest" description="Disordered" evidence="1">
    <location>
        <begin position="1"/>
        <end position="111"/>
    </location>
</feature>
<feature type="compositionally biased region" description="Basic residues" evidence="1">
    <location>
        <begin position="208"/>
        <end position="218"/>
    </location>
</feature>
<feature type="compositionally biased region" description="Polar residues" evidence="1">
    <location>
        <begin position="174"/>
        <end position="183"/>
    </location>
</feature>
<keyword evidence="3" id="KW-1185">Reference proteome</keyword>
<evidence type="ECO:0000313" key="3">
    <source>
        <dbReference type="Proteomes" id="UP001516023"/>
    </source>
</evidence>
<feature type="compositionally biased region" description="Basic residues" evidence="1">
    <location>
        <begin position="188"/>
        <end position="199"/>
    </location>
</feature>
<feature type="compositionally biased region" description="Low complexity" evidence="1">
    <location>
        <begin position="51"/>
        <end position="67"/>
    </location>
</feature>
<gene>
    <name evidence="2" type="ORF">HJC23_013571</name>
</gene>
<organism evidence="2 3">
    <name type="scientific">Cyclotella cryptica</name>
    <dbReference type="NCBI Taxonomy" id="29204"/>
    <lineage>
        <taxon>Eukaryota</taxon>
        <taxon>Sar</taxon>
        <taxon>Stramenopiles</taxon>
        <taxon>Ochrophyta</taxon>
        <taxon>Bacillariophyta</taxon>
        <taxon>Coscinodiscophyceae</taxon>
        <taxon>Thalassiosirophycidae</taxon>
        <taxon>Stephanodiscales</taxon>
        <taxon>Stephanodiscaceae</taxon>
        <taxon>Cyclotella</taxon>
    </lineage>
</organism>
<feature type="region of interest" description="Disordered" evidence="1">
    <location>
        <begin position="132"/>
        <end position="218"/>
    </location>
</feature>
<dbReference type="EMBL" id="JABMIG020000215">
    <property type="protein sequence ID" value="KAL3785432.1"/>
    <property type="molecule type" value="Genomic_DNA"/>
</dbReference>
<dbReference type="AlphaFoldDB" id="A0ABD3PCH8"/>
<feature type="compositionally biased region" description="Basic and acidic residues" evidence="1">
    <location>
        <begin position="79"/>
        <end position="89"/>
    </location>
</feature>
<name>A0ABD3PCH8_9STRA</name>
<sequence>MATSTSTIRWWPSFATRPTIHPDTPSAHRSPHNDQTATHGLNHGASFARSPTPHHTTPTDTGQTQPRPHLPANLTAHFEPTKTLRKETPAHTAPEGSGIMQTPEGGKHPVTHNRVRLGLDPPVMPSIWPGLQAPKLGTGDQMSSNKDYWKKRNEELAAVVTGPRARKPSKKCQSDTTHPQNPNEKPKAKPKHKEAKRKTMNYIPNRLLRNRPRHPGCQ</sequence>
<evidence type="ECO:0000256" key="1">
    <source>
        <dbReference type="SAM" id="MobiDB-lite"/>
    </source>
</evidence>
<comment type="caution">
    <text evidence="2">The sequence shown here is derived from an EMBL/GenBank/DDBJ whole genome shotgun (WGS) entry which is preliminary data.</text>
</comment>
<reference evidence="2 3" key="1">
    <citation type="journal article" date="2020" name="G3 (Bethesda)">
        <title>Improved Reference Genome for Cyclotella cryptica CCMP332, a Model for Cell Wall Morphogenesis, Salinity Adaptation, and Lipid Production in Diatoms (Bacillariophyta).</title>
        <authorList>
            <person name="Roberts W.R."/>
            <person name="Downey K.M."/>
            <person name="Ruck E.C."/>
            <person name="Traller J.C."/>
            <person name="Alverson A.J."/>
        </authorList>
    </citation>
    <scope>NUCLEOTIDE SEQUENCE [LARGE SCALE GENOMIC DNA]</scope>
    <source>
        <strain evidence="2 3">CCMP332</strain>
    </source>
</reference>
<evidence type="ECO:0000313" key="2">
    <source>
        <dbReference type="EMBL" id="KAL3785432.1"/>
    </source>
</evidence>
<dbReference type="Proteomes" id="UP001516023">
    <property type="component" value="Unassembled WGS sequence"/>
</dbReference>
<protein>
    <submittedName>
        <fullName evidence="2">Uncharacterized protein</fullName>
    </submittedName>
</protein>